<comment type="caution">
    <text evidence="2">The sequence shown here is derived from an EMBL/GenBank/DDBJ whole genome shotgun (WGS) entry which is preliminary data.</text>
</comment>
<evidence type="ECO:0000256" key="1">
    <source>
        <dbReference type="SAM" id="MobiDB-lite"/>
    </source>
</evidence>
<proteinExistence type="predicted"/>
<dbReference type="Proteomes" id="UP001273166">
    <property type="component" value="Unassembled WGS sequence"/>
</dbReference>
<dbReference type="EMBL" id="JAUDZG010000002">
    <property type="protein sequence ID" value="KAK3308636.1"/>
    <property type="molecule type" value="Genomic_DNA"/>
</dbReference>
<feature type="compositionally biased region" description="Polar residues" evidence="1">
    <location>
        <begin position="1"/>
        <end position="10"/>
    </location>
</feature>
<dbReference type="GeneID" id="87886595"/>
<accession>A0AAJ0GYR6</accession>
<organism evidence="2 3">
    <name type="scientific">Chaetomium strumarium</name>
    <dbReference type="NCBI Taxonomy" id="1170767"/>
    <lineage>
        <taxon>Eukaryota</taxon>
        <taxon>Fungi</taxon>
        <taxon>Dikarya</taxon>
        <taxon>Ascomycota</taxon>
        <taxon>Pezizomycotina</taxon>
        <taxon>Sordariomycetes</taxon>
        <taxon>Sordariomycetidae</taxon>
        <taxon>Sordariales</taxon>
        <taxon>Chaetomiaceae</taxon>
        <taxon>Chaetomium</taxon>
    </lineage>
</organism>
<dbReference type="AlphaFoldDB" id="A0AAJ0GYR6"/>
<keyword evidence="3" id="KW-1185">Reference proteome</keyword>
<evidence type="ECO:0000313" key="2">
    <source>
        <dbReference type="EMBL" id="KAK3308636.1"/>
    </source>
</evidence>
<protein>
    <submittedName>
        <fullName evidence="2">Uncharacterized protein</fullName>
    </submittedName>
</protein>
<gene>
    <name evidence="2" type="ORF">B0T15DRAFT_509078</name>
</gene>
<reference evidence="2" key="2">
    <citation type="submission" date="2023-06" db="EMBL/GenBank/DDBJ databases">
        <authorList>
            <consortium name="Lawrence Berkeley National Laboratory"/>
            <person name="Mondo S.J."/>
            <person name="Hensen N."/>
            <person name="Bonometti L."/>
            <person name="Westerberg I."/>
            <person name="Brannstrom I.O."/>
            <person name="Guillou S."/>
            <person name="Cros-Aarteil S."/>
            <person name="Calhoun S."/>
            <person name="Haridas S."/>
            <person name="Kuo A."/>
            <person name="Pangilinan J."/>
            <person name="Riley R."/>
            <person name="Labutti K."/>
            <person name="Andreopoulos B."/>
            <person name="Lipzen A."/>
            <person name="Chen C."/>
            <person name="Yanf M."/>
            <person name="Daum C."/>
            <person name="Ng V."/>
            <person name="Clum A."/>
            <person name="Steindorff A."/>
            <person name="Ohm R."/>
            <person name="Martin F."/>
            <person name="Silar P."/>
            <person name="Natvig D."/>
            <person name="Lalanne C."/>
            <person name="Gautier V."/>
            <person name="Ament-Velasquez S.L."/>
            <person name="Kruys A."/>
            <person name="Hutchinson M.I."/>
            <person name="Powell A.J."/>
            <person name="Barry K."/>
            <person name="Miller A.N."/>
            <person name="Grigoriev I.V."/>
            <person name="Debuchy R."/>
            <person name="Gladieux P."/>
            <person name="Thoren M.H."/>
            <person name="Johannesson H."/>
        </authorList>
    </citation>
    <scope>NUCLEOTIDE SEQUENCE</scope>
    <source>
        <strain evidence="2">CBS 333.67</strain>
    </source>
</reference>
<sequence length="177" mass="20550">MQWLQLSSPTRRAAQEPARGSWLGSPWSLDSDRSRPNRIVKELTDEGWNHNTVIHKLSDNDTRTRRYHKPNRVYDPSETAREGISNQLSATLKSDFLISAGFQFQYGSSYNEFSRLNDDGECDAKKVNEERDIRRDLRVRTALEPISYIRQTSFFSFLQDNTLATREHSLRHSSGKK</sequence>
<feature type="region of interest" description="Disordered" evidence="1">
    <location>
        <begin position="1"/>
        <end position="33"/>
    </location>
</feature>
<reference evidence="2" key="1">
    <citation type="journal article" date="2023" name="Mol. Phylogenet. Evol.">
        <title>Genome-scale phylogeny and comparative genomics of the fungal order Sordariales.</title>
        <authorList>
            <person name="Hensen N."/>
            <person name="Bonometti L."/>
            <person name="Westerberg I."/>
            <person name="Brannstrom I.O."/>
            <person name="Guillou S."/>
            <person name="Cros-Aarteil S."/>
            <person name="Calhoun S."/>
            <person name="Haridas S."/>
            <person name="Kuo A."/>
            <person name="Mondo S."/>
            <person name="Pangilinan J."/>
            <person name="Riley R."/>
            <person name="LaButti K."/>
            <person name="Andreopoulos B."/>
            <person name="Lipzen A."/>
            <person name="Chen C."/>
            <person name="Yan M."/>
            <person name="Daum C."/>
            <person name="Ng V."/>
            <person name="Clum A."/>
            <person name="Steindorff A."/>
            <person name="Ohm R.A."/>
            <person name="Martin F."/>
            <person name="Silar P."/>
            <person name="Natvig D.O."/>
            <person name="Lalanne C."/>
            <person name="Gautier V."/>
            <person name="Ament-Velasquez S.L."/>
            <person name="Kruys A."/>
            <person name="Hutchinson M.I."/>
            <person name="Powell A.J."/>
            <person name="Barry K."/>
            <person name="Miller A.N."/>
            <person name="Grigoriev I.V."/>
            <person name="Debuchy R."/>
            <person name="Gladieux P."/>
            <person name="Hiltunen Thoren M."/>
            <person name="Johannesson H."/>
        </authorList>
    </citation>
    <scope>NUCLEOTIDE SEQUENCE</scope>
    <source>
        <strain evidence="2">CBS 333.67</strain>
    </source>
</reference>
<dbReference type="RefSeq" id="XP_062724416.1">
    <property type="nucleotide sequence ID" value="XM_062867766.1"/>
</dbReference>
<name>A0AAJ0GYR6_9PEZI</name>
<evidence type="ECO:0000313" key="3">
    <source>
        <dbReference type="Proteomes" id="UP001273166"/>
    </source>
</evidence>